<proteinExistence type="predicted"/>
<gene>
    <name evidence="3" type="ORF">QNI16_19455</name>
</gene>
<keyword evidence="2" id="KW-0472">Membrane</keyword>
<dbReference type="RefSeq" id="WP_313981995.1">
    <property type="nucleotide sequence ID" value="NZ_JASJOS010000008.1"/>
</dbReference>
<accession>A0AAE3U7R0</accession>
<evidence type="ECO:0000313" key="4">
    <source>
        <dbReference type="Proteomes" id="UP001241110"/>
    </source>
</evidence>
<dbReference type="Proteomes" id="UP001241110">
    <property type="component" value="Unassembled WGS sequence"/>
</dbReference>
<sequence length="129" mass="14678">MLAQKTKQKRAPFPNPSARKAKGQPRGKRIANAPTPTSTIEVILTLFVTPLFLFFLRNVIFFSSKFEMTDVFLRKLSFYPLNPLPVLLKGPRGKTGGISDWRIFFLLQNKQDSICHKILSGGQGEFFYL</sequence>
<keyword evidence="2" id="KW-1133">Transmembrane helix</keyword>
<reference evidence="3" key="1">
    <citation type="submission" date="2023-05" db="EMBL/GenBank/DDBJ databases">
        <authorList>
            <person name="Zhang X."/>
        </authorList>
    </citation>
    <scope>NUCLEOTIDE SEQUENCE</scope>
    <source>
        <strain evidence="3">YF14B1</strain>
    </source>
</reference>
<feature type="compositionally biased region" description="Basic residues" evidence="1">
    <location>
        <begin position="19"/>
        <end position="29"/>
    </location>
</feature>
<dbReference type="AlphaFoldDB" id="A0AAE3U7R0"/>
<feature type="region of interest" description="Disordered" evidence="1">
    <location>
        <begin position="1"/>
        <end position="33"/>
    </location>
</feature>
<evidence type="ECO:0000256" key="1">
    <source>
        <dbReference type="SAM" id="MobiDB-lite"/>
    </source>
</evidence>
<feature type="transmembrane region" description="Helical" evidence="2">
    <location>
        <begin position="42"/>
        <end position="60"/>
    </location>
</feature>
<dbReference type="EMBL" id="JASJOS010000008">
    <property type="protein sequence ID" value="MDJ1482686.1"/>
    <property type="molecule type" value="Genomic_DNA"/>
</dbReference>
<keyword evidence="2" id="KW-0812">Transmembrane</keyword>
<evidence type="ECO:0000256" key="2">
    <source>
        <dbReference type="SAM" id="Phobius"/>
    </source>
</evidence>
<protein>
    <submittedName>
        <fullName evidence="3">Uncharacterized protein</fullName>
    </submittedName>
</protein>
<comment type="caution">
    <text evidence="3">The sequence shown here is derived from an EMBL/GenBank/DDBJ whole genome shotgun (WGS) entry which is preliminary data.</text>
</comment>
<name>A0AAE3U7R0_9BACT</name>
<evidence type="ECO:0000313" key="3">
    <source>
        <dbReference type="EMBL" id="MDJ1482686.1"/>
    </source>
</evidence>
<organism evidence="3 4">
    <name type="scientific">Xanthocytophaga flava</name>
    <dbReference type="NCBI Taxonomy" id="3048013"/>
    <lineage>
        <taxon>Bacteria</taxon>
        <taxon>Pseudomonadati</taxon>
        <taxon>Bacteroidota</taxon>
        <taxon>Cytophagia</taxon>
        <taxon>Cytophagales</taxon>
        <taxon>Rhodocytophagaceae</taxon>
        <taxon>Xanthocytophaga</taxon>
    </lineage>
</organism>
<feature type="compositionally biased region" description="Basic residues" evidence="1">
    <location>
        <begin position="1"/>
        <end position="10"/>
    </location>
</feature>